<dbReference type="Pfam" id="PF00106">
    <property type="entry name" value="adh_short"/>
    <property type="match status" value="1"/>
</dbReference>
<dbReference type="PANTHER" id="PTHR24320:SF148">
    <property type="entry name" value="NAD(P)-BINDING ROSSMANN-FOLD SUPERFAMILY PROTEIN"/>
    <property type="match status" value="1"/>
</dbReference>
<keyword evidence="4" id="KW-1185">Reference proteome</keyword>
<dbReference type="InterPro" id="IPR002347">
    <property type="entry name" value="SDR_fam"/>
</dbReference>
<comment type="similarity">
    <text evidence="1">Belongs to the short-chain dehydrogenases/reductases (SDR) family.</text>
</comment>
<dbReference type="PROSITE" id="PS00061">
    <property type="entry name" value="ADH_SHORT"/>
    <property type="match status" value="1"/>
</dbReference>
<dbReference type="RefSeq" id="WP_251801310.1">
    <property type="nucleotide sequence ID" value="NZ_JAMQOL010000041.1"/>
</dbReference>
<evidence type="ECO:0000256" key="1">
    <source>
        <dbReference type="ARBA" id="ARBA00006484"/>
    </source>
</evidence>
<organism evidence="3 4">
    <name type="scientific">Paractinoplanes hotanensis</name>
    <dbReference type="NCBI Taxonomy" id="2906497"/>
    <lineage>
        <taxon>Bacteria</taxon>
        <taxon>Bacillati</taxon>
        <taxon>Actinomycetota</taxon>
        <taxon>Actinomycetes</taxon>
        <taxon>Micromonosporales</taxon>
        <taxon>Micromonosporaceae</taxon>
        <taxon>Paractinoplanes</taxon>
    </lineage>
</organism>
<dbReference type="SUPFAM" id="SSF51735">
    <property type="entry name" value="NAD(P)-binding Rossmann-fold domains"/>
    <property type="match status" value="1"/>
</dbReference>
<evidence type="ECO:0000313" key="3">
    <source>
        <dbReference type="EMBL" id="MCM4081537.1"/>
    </source>
</evidence>
<dbReference type="PANTHER" id="PTHR24320">
    <property type="entry name" value="RETINOL DEHYDROGENASE"/>
    <property type="match status" value="1"/>
</dbReference>
<dbReference type="PRINTS" id="PR00081">
    <property type="entry name" value="GDHRDH"/>
</dbReference>
<proteinExistence type="inferred from homology"/>
<gene>
    <name evidence="3" type="ORF">LXN57_28575</name>
</gene>
<dbReference type="InterPro" id="IPR020904">
    <property type="entry name" value="Sc_DH/Rdtase_CS"/>
</dbReference>
<sequence>MSRTVVVTGGSSGVGLAAAEQFAAAGDRVVLVGRTPARLDEAAKRVSADKILRADFEDFDQVRDLAAQIKDVCPRIDVLANNAGGMVEHYRRTKDGFEATIQGNHLAPFLLTHLLRDRLTGGRVVNTASRAHMRAAPDPGDLVGDPARYRAFPAYGAAKTADILFAAEAARRWPEITSVSFHPGVVRSNFGAGKATRFFYKYAPFLVTPEKAGALLVWLATTGNVRNGAYYVGHEVAKTAPYASDPAAAAALWAASEEATGVRE</sequence>
<evidence type="ECO:0000256" key="2">
    <source>
        <dbReference type="ARBA" id="ARBA00023002"/>
    </source>
</evidence>
<keyword evidence="2" id="KW-0560">Oxidoreductase</keyword>
<reference evidence="3 4" key="1">
    <citation type="submission" date="2022-06" db="EMBL/GenBank/DDBJ databases">
        <title>Actinoplanes abujensis sp. nov., isolated from Nigerian arid soil.</title>
        <authorList>
            <person name="Ding P."/>
        </authorList>
    </citation>
    <scope>NUCLEOTIDE SEQUENCE [LARGE SCALE GENOMIC DNA]</scope>
    <source>
        <strain evidence="4">TRM88002</strain>
    </source>
</reference>
<comment type="caution">
    <text evidence="3">The sequence shown here is derived from an EMBL/GenBank/DDBJ whole genome shotgun (WGS) entry which is preliminary data.</text>
</comment>
<accession>A0ABT0Y673</accession>
<dbReference type="Gene3D" id="3.40.50.720">
    <property type="entry name" value="NAD(P)-binding Rossmann-like Domain"/>
    <property type="match status" value="1"/>
</dbReference>
<name>A0ABT0Y673_9ACTN</name>
<dbReference type="Proteomes" id="UP001523216">
    <property type="component" value="Unassembled WGS sequence"/>
</dbReference>
<protein>
    <submittedName>
        <fullName evidence="3">SDR family NAD(P)-dependent oxidoreductase</fullName>
    </submittedName>
</protein>
<dbReference type="EMBL" id="JAMQOL010000041">
    <property type="protein sequence ID" value="MCM4081537.1"/>
    <property type="molecule type" value="Genomic_DNA"/>
</dbReference>
<dbReference type="InterPro" id="IPR036291">
    <property type="entry name" value="NAD(P)-bd_dom_sf"/>
</dbReference>
<evidence type="ECO:0000313" key="4">
    <source>
        <dbReference type="Proteomes" id="UP001523216"/>
    </source>
</evidence>